<evidence type="ECO:0000313" key="2">
    <source>
        <dbReference type="Proteomes" id="UP001235939"/>
    </source>
</evidence>
<evidence type="ECO:0000313" key="1">
    <source>
        <dbReference type="EMBL" id="UYV83883.1"/>
    </source>
</evidence>
<reference evidence="1 2" key="1">
    <citation type="submission" date="2022-03" db="EMBL/GenBank/DDBJ databases">
        <title>A chromosomal length assembly of Cordylochernes scorpioides.</title>
        <authorList>
            <person name="Zeh D."/>
            <person name="Zeh J."/>
        </authorList>
    </citation>
    <scope>NUCLEOTIDE SEQUENCE [LARGE SCALE GENOMIC DNA]</scope>
    <source>
        <strain evidence="1">IN4F17</strain>
        <tissue evidence="1">Whole Body</tissue>
    </source>
</reference>
<gene>
    <name evidence="1" type="ORF">LAZ67_X000502</name>
</gene>
<keyword evidence="2" id="KW-1185">Reference proteome</keyword>
<accession>A0ABY6LRU6</accession>
<sequence length="431" mass="49482">MQRKRYDRRLRRTAFCNKYPEKCSNFSCKIRTGRFCDENQATYQAPRMEYLDEEYNCSHEDLITLGHQRIPLIKGCYSDDNATSAHICRASSFLRYTVHDGLGRVRNCYAINSLITKPSLYLPELEVTRGLCAGLALLLGTLVDLEPNEYFRADRTVSGQVDVHSSYSLVNPFFTGFQIRPGRIYILMLKLGSEKLLKPPYNTQCMDYKELWKINKSGPFNAEAPRMEYLDEEYNCSHEDLITLGHQRIPLIKGCYSDDNATSAHICRASSFLRYTVHDGLGRVRNCYAINSLITKPSLYLPELEVTRGLCAGLALLLGTLVDLEPNEYFRADRTVSGQVDVHSSYSLVNPFFTGFQIRPGRIYILMLKLGECVLDRLRFLPIKKNGSKNLYQILCENEIKCADAFRMLTVAYGEATLDRSNVYRWYKMFS</sequence>
<dbReference type="EMBL" id="CP092886">
    <property type="protein sequence ID" value="UYV83883.1"/>
    <property type="molecule type" value="Genomic_DNA"/>
</dbReference>
<proteinExistence type="predicted"/>
<organism evidence="1 2">
    <name type="scientific">Cordylochernes scorpioides</name>
    <dbReference type="NCBI Taxonomy" id="51811"/>
    <lineage>
        <taxon>Eukaryota</taxon>
        <taxon>Metazoa</taxon>
        <taxon>Ecdysozoa</taxon>
        <taxon>Arthropoda</taxon>
        <taxon>Chelicerata</taxon>
        <taxon>Arachnida</taxon>
        <taxon>Pseudoscorpiones</taxon>
        <taxon>Cheliferoidea</taxon>
        <taxon>Chernetidae</taxon>
        <taxon>Cordylochernes</taxon>
    </lineage>
</organism>
<dbReference type="Proteomes" id="UP001235939">
    <property type="component" value="Chromosome X"/>
</dbReference>
<protein>
    <submittedName>
        <fullName evidence="1">Uncharacterized protein</fullName>
    </submittedName>
</protein>
<name>A0ABY6LRU6_9ARAC</name>